<dbReference type="InterPro" id="IPR021309">
    <property type="entry name" value="YgaP-like_TM"/>
</dbReference>
<feature type="transmembrane region" description="Helical" evidence="1">
    <location>
        <begin position="36"/>
        <end position="60"/>
    </location>
</feature>
<dbReference type="AlphaFoldDB" id="A0A3B7R301"/>
<accession>A0A3B7R301</accession>
<keyword evidence="1" id="KW-1133">Transmembrane helix</keyword>
<keyword evidence="1" id="KW-0472">Membrane</keyword>
<organism evidence="3 4">
    <name type="scientific">Hymenobacter oligotrophus</name>
    <dbReference type="NCBI Taxonomy" id="2319843"/>
    <lineage>
        <taxon>Bacteria</taxon>
        <taxon>Pseudomonadati</taxon>
        <taxon>Bacteroidota</taxon>
        <taxon>Cytophagia</taxon>
        <taxon>Cytophagales</taxon>
        <taxon>Hymenobacteraceae</taxon>
        <taxon>Hymenobacter</taxon>
    </lineage>
</organism>
<evidence type="ECO:0000313" key="3">
    <source>
        <dbReference type="EMBL" id="AYA36021.1"/>
    </source>
</evidence>
<dbReference type="OrthoDB" id="9804804at2"/>
<evidence type="ECO:0000256" key="1">
    <source>
        <dbReference type="SAM" id="Phobius"/>
    </source>
</evidence>
<keyword evidence="1" id="KW-0812">Transmembrane</keyword>
<feature type="transmembrane region" description="Helical" evidence="1">
    <location>
        <begin position="12"/>
        <end position="30"/>
    </location>
</feature>
<dbReference type="RefSeq" id="WP_119443608.1">
    <property type="nucleotide sequence ID" value="NZ_CP032317.1"/>
</dbReference>
<name>A0A3B7R301_9BACT</name>
<gene>
    <name evidence="3" type="ORF">D3Y59_02485</name>
</gene>
<sequence length="75" mass="7962">MQTNLGTLDREIRLAVGCVLILLAILPIGASQSVLVLLLVFGGLFLLTAGAAYCPMYAILDISTEDGRDELEVTP</sequence>
<keyword evidence="4" id="KW-1185">Reference proteome</keyword>
<dbReference type="EMBL" id="CP032317">
    <property type="protein sequence ID" value="AYA36021.1"/>
    <property type="molecule type" value="Genomic_DNA"/>
</dbReference>
<dbReference type="KEGG" id="hyh:D3Y59_02485"/>
<evidence type="ECO:0000259" key="2">
    <source>
        <dbReference type="Pfam" id="PF11127"/>
    </source>
</evidence>
<dbReference type="Proteomes" id="UP000262802">
    <property type="component" value="Chromosome"/>
</dbReference>
<reference evidence="3 4" key="1">
    <citation type="submission" date="2018-09" db="EMBL/GenBank/DDBJ databases">
        <title>Hymenobacter medium sp. nov., isolated from R2A medium.</title>
        <authorList>
            <person name="Yingchao G."/>
        </authorList>
    </citation>
    <scope>NUCLEOTIDE SEQUENCE [LARGE SCALE GENOMIC DNA]</scope>
    <source>
        <strain evidence="4">sh-6</strain>
    </source>
</reference>
<feature type="domain" description="Inner membrane protein YgaP-like transmembrane" evidence="2">
    <location>
        <begin position="1"/>
        <end position="65"/>
    </location>
</feature>
<evidence type="ECO:0000313" key="4">
    <source>
        <dbReference type="Proteomes" id="UP000262802"/>
    </source>
</evidence>
<protein>
    <submittedName>
        <fullName evidence="3">DUF2892 domain-containing protein</fullName>
    </submittedName>
</protein>
<proteinExistence type="predicted"/>
<dbReference type="Pfam" id="PF11127">
    <property type="entry name" value="YgaP-like_TM"/>
    <property type="match status" value="1"/>
</dbReference>